<evidence type="ECO:0000313" key="6">
    <source>
        <dbReference type="EMBL" id="CDQ11449.1"/>
    </source>
</evidence>
<dbReference type="EMBL" id="LT841305">
    <property type="protein sequence ID" value="SMH65764.1"/>
    <property type="molecule type" value="Genomic_DNA"/>
</dbReference>
<reference evidence="6" key="1">
    <citation type="submission" date="2014-03" db="EMBL/GenBank/DDBJ databases">
        <authorList>
            <person name="Genoscope - CEA"/>
        </authorList>
    </citation>
    <scope>NUCLEOTIDE SEQUENCE [LARGE SCALE GENOMIC DNA]</scope>
    <source>
        <strain evidence="6">CF27</strain>
    </source>
</reference>
<dbReference type="GO" id="GO:0006313">
    <property type="term" value="P:DNA transposition"/>
    <property type="evidence" value="ECO:0007669"/>
    <property type="project" value="InterPro"/>
</dbReference>
<dbReference type="InterPro" id="IPR047650">
    <property type="entry name" value="Transpos_IS110"/>
</dbReference>
<feature type="domain" description="Transposase IS110-like N-terminal" evidence="2">
    <location>
        <begin position="7"/>
        <end position="147"/>
    </location>
</feature>
<evidence type="ECO:0000313" key="7">
    <source>
        <dbReference type="EMBL" id="CDQ12045.1"/>
    </source>
</evidence>
<feature type="coiled-coil region" evidence="1">
    <location>
        <begin position="179"/>
        <end position="206"/>
    </location>
</feature>
<evidence type="ECO:0000313" key="10">
    <source>
        <dbReference type="EMBL" id="SMH66270.1"/>
    </source>
</evidence>
<name>A0A060UY98_9PROT</name>
<dbReference type="RefSeq" id="WP_035192195.1">
    <property type="nucleotide sequence ID" value="NZ_CCCS020000031.1"/>
</dbReference>
<evidence type="ECO:0000313" key="12">
    <source>
        <dbReference type="Proteomes" id="UP000193925"/>
    </source>
</evidence>
<evidence type="ECO:0000313" key="5">
    <source>
        <dbReference type="EMBL" id="CDQ11444.1"/>
    </source>
</evidence>
<dbReference type="AlphaFoldDB" id="A0A060UY98"/>
<proteinExistence type="predicted"/>
<dbReference type="PANTHER" id="PTHR33055">
    <property type="entry name" value="TRANSPOSASE FOR INSERTION SEQUENCE ELEMENT IS1111A"/>
    <property type="match status" value="1"/>
</dbReference>
<dbReference type="GO" id="GO:0003677">
    <property type="term" value="F:DNA binding"/>
    <property type="evidence" value="ECO:0007669"/>
    <property type="project" value="InterPro"/>
</dbReference>
<dbReference type="NCBIfam" id="NF033542">
    <property type="entry name" value="transpos_IS110"/>
    <property type="match status" value="1"/>
</dbReference>
<evidence type="ECO:0000259" key="2">
    <source>
        <dbReference type="Pfam" id="PF01548"/>
    </source>
</evidence>
<dbReference type="EMBL" id="LT841305">
    <property type="protein sequence ID" value="SMH67466.1"/>
    <property type="molecule type" value="Genomic_DNA"/>
</dbReference>
<evidence type="ECO:0000256" key="1">
    <source>
        <dbReference type="SAM" id="Coils"/>
    </source>
</evidence>
<evidence type="ECO:0000313" key="9">
    <source>
        <dbReference type="EMBL" id="SMH65764.1"/>
    </source>
</evidence>
<dbReference type="GO" id="GO:0004803">
    <property type="term" value="F:transposase activity"/>
    <property type="evidence" value="ECO:0007669"/>
    <property type="project" value="InterPro"/>
</dbReference>
<dbReference type="EMBL" id="LT841305">
    <property type="protein sequence ID" value="SMH66270.1"/>
    <property type="molecule type" value="Genomic_DNA"/>
</dbReference>
<protein>
    <submittedName>
        <fullName evidence="6">Transposase</fullName>
    </submittedName>
</protein>
<evidence type="ECO:0000313" key="4">
    <source>
        <dbReference type="EMBL" id="CDQ09909.1"/>
    </source>
</evidence>
<evidence type="ECO:0000259" key="3">
    <source>
        <dbReference type="Pfam" id="PF02371"/>
    </source>
</evidence>
<reference evidence="8 12" key="3">
    <citation type="submission" date="2017-03" db="EMBL/GenBank/DDBJ databases">
        <authorList>
            <person name="Regsiter A."/>
            <person name="William W."/>
        </authorList>
    </citation>
    <scope>NUCLEOTIDE SEQUENCE [LARGE SCALE GENOMIC DNA]</scope>
    <source>
        <strain evidence="8">PRJEB5721</strain>
    </source>
</reference>
<feature type="domain" description="Transposase IS116/IS110/IS902 C-terminal" evidence="3">
    <location>
        <begin position="210"/>
        <end position="286"/>
    </location>
</feature>
<dbReference type="EMBL" id="CCCS020000051">
    <property type="protein sequence ID" value="CDQ11444.1"/>
    <property type="molecule type" value="Genomic_DNA"/>
</dbReference>
<dbReference type="EMBL" id="CCCS020000031">
    <property type="protein sequence ID" value="CDQ09909.1"/>
    <property type="molecule type" value="Genomic_DNA"/>
</dbReference>
<dbReference type="EMBL" id="CCCS020000069">
    <property type="protein sequence ID" value="CDQ12045.1"/>
    <property type="molecule type" value="Genomic_DNA"/>
</dbReference>
<dbReference type="Pfam" id="PF01548">
    <property type="entry name" value="DEDD_Tnp_IS110"/>
    <property type="match status" value="1"/>
</dbReference>
<dbReference type="EMBL" id="LT841305">
    <property type="protein sequence ID" value="SMH65327.1"/>
    <property type="molecule type" value="Genomic_DNA"/>
</dbReference>
<sequence length="338" mass="36943">MKEVTTLGIDLAKNIYQLHGVDRHGKPILKKAVSRAKLLETLGNLPPCLVGIEACGGAHHWAREIGNLGHQVRIIAPQFVVPYRKSGKNDANDAEAICEAVSRPSMRFVAIKTLEQQAVLVVHRVREAIKAERTALINQIRGLLQEFGIVLPQGAATFSKRLVEALADSEIPLDAVSVFSELRGHLLRLEERLADYDRKIARLAQDETARRLAEIPGIGPVTATAAVATVGDARLFRNGRELAAWVGLVPRQSSSGGKTRLGRITKQGDSYLRTLFVQGALVVIRHLGEKTDPRSQWIRALVARRGIQKAAVALAAKMVRTAWAIMARGEHYRLAASG</sequence>
<dbReference type="InterPro" id="IPR003346">
    <property type="entry name" value="Transposase_20"/>
</dbReference>
<organism evidence="6">
    <name type="scientific">Acidithiobacillus ferrivorans</name>
    <dbReference type="NCBI Taxonomy" id="160808"/>
    <lineage>
        <taxon>Bacteria</taxon>
        <taxon>Pseudomonadati</taxon>
        <taxon>Pseudomonadota</taxon>
        <taxon>Acidithiobacillia</taxon>
        <taxon>Acidithiobacillales</taxon>
        <taxon>Acidithiobacillaceae</taxon>
        <taxon>Acidithiobacillus</taxon>
    </lineage>
</organism>
<dbReference type="PANTHER" id="PTHR33055:SF3">
    <property type="entry name" value="PUTATIVE TRANSPOSASE FOR IS117-RELATED"/>
    <property type="match status" value="1"/>
</dbReference>
<gene>
    <name evidence="7" type="ORF">AFERRI_10021</name>
    <name evidence="8" type="ORF">AFERRI_20109</name>
    <name evidence="9" type="ORF">AFERRI_20548</name>
    <name evidence="10" type="ORF">AFERRI_21059</name>
    <name evidence="4" type="ORF">AFERRI_370013</name>
    <name evidence="11" type="ORF">AFERRI_50667</name>
    <name evidence="5" type="ORF">AFERRI_550001</name>
    <name evidence="6" type="ORF">AFERRI_550006</name>
</gene>
<evidence type="ECO:0000313" key="11">
    <source>
        <dbReference type="EMBL" id="SMH67466.1"/>
    </source>
</evidence>
<dbReference type="EMBL" id="CCCS020000051">
    <property type="protein sequence ID" value="CDQ11449.1"/>
    <property type="molecule type" value="Genomic_DNA"/>
</dbReference>
<accession>A0A060UY98</accession>
<dbReference type="InterPro" id="IPR002525">
    <property type="entry name" value="Transp_IS110-like_N"/>
</dbReference>
<dbReference type="Pfam" id="PF02371">
    <property type="entry name" value="Transposase_20"/>
    <property type="match status" value="1"/>
</dbReference>
<keyword evidence="1" id="KW-0175">Coiled coil</keyword>
<reference evidence="6" key="2">
    <citation type="submission" date="2014-07" db="EMBL/GenBank/DDBJ databases">
        <title>Initial genome analysis of the psychrotolerant acidophile Acidithiobacillus ferrivorans CF27: insights into iron and sulfur oxidation pathways and into biofilm formation.</title>
        <authorList>
            <person name="Talla E."/>
            <person name="Hedrich S."/>
            <person name="Mangenot S."/>
            <person name="Ji B."/>
            <person name="Johnson D.B."/>
            <person name="Barbe V."/>
            <person name="Bonnefoy V."/>
        </authorList>
    </citation>
    <scope>NUCLEOTIDE SEQUENCE [LARGE SCALE GENOMIC DNA]</scope>
    <source>
        <strain evidence="6">CF27</strain>
    </source>
</reference>
<keyword evidence="12" id="KW-1185">Reference proteome</keyword>
<evidence type="ECO:0000313" key="8">
    <source>
        <dbReference type="EMBL" id="SMH65327.1"/>
    </source>
</evidence>
<dbReference type="Proteomes" id="UP000193925">
    <property type="component" value="Chromosome AFERRI"/>
</dbReference>